<reference evidence="2" key="1">
    <citation type="journal article" date="2020" name="Nature">
        <title>Giant virus diversity and host interactions through global metagenomics.</title>
        <authorList>
            <person name="Schulz F."/>
            <person name="Roux S."/>
            <person name="Paez-Espino D."/>
            <person name="Jungbluth S."/>
            <person name="Walsh D.A."/>
            <person name="Denef V.J."/>
            <person name="McMahon K.D."/>
            <person name="Konstantinidis K.T."/>
            <person name="Eloe-Fadrosh E.A."/>
            <person name="Kyrpides N.C."/>
            <person name="Woyke T."/>
        </authorList>
    </citation>
    <scope>NUCLEOTIDE SEQUENCE</scope>
    <source>
        <strain evidence="2">GVMAG-M-3300013285-6</strain>
    </source>
</reference>
<evidence type="ECO:0008006" key="3">
    <source>
        <dbReference type="Google" id="ProtNLM"/>
    </source>
</evidence>
<keyword evidence="1" id="KW-1133">Transmembrane helix</keyword>
<dbReference type="AlphaFoldDB" id="A0A6C0BKV7"/>
<sequence>MLAFLLRAVLIFMIDIPWLYFTSKIAGEMFRKIQGHKITMKLVPSIIVYLVLSYLATIPKSAMDAFLLGLTVYAVYDFTNLATLTHYTTQFAILDSLWGGVLFTLVFYAMKRFPQIKGL</sequence>
<feature type="transmembrane region" description="Helical" evidence="1">
    <location>
        <begin position="6"/>
        <end position="26"/>
    </location>
</feature>
<feature type="transmembrane region" description="Helical" evidence="1">
    <location>
        <begin position="91"/>
        <end position="110"/>
    </location>
</feature>
<accession>A0A6C0BKV7</accession>
<protein>
    <recommendedName>
        <fullName evidence="3">DUF2177 family protein</fullName>
    </recommendedName>
</protein>
<dbReference type="InterPro" id="IPR018687">
    <property type="entry name" value="DUF2177_membr"/>
</dbReference>
<dbReference type="EMBL" id="MN739173">
    <property type="protein sequence ID" value="QHS92199.1"/>
    <property type="molecule type" value="Genomic_DNA"/>
</dbReference>
<feature type="transmembrane region" description="Helical" evidence="1">
    <location>
        <begin position="38"/>
        <end position="56"/>
    </location>
</feature>
<evidence type="ECO:0000313" key="2">
    <source>
        <dbReference type="EMBL" id="QHS92199.1"/>
    </source>
</evidence>
<evidence type="ECO:0000256" key="1">
    <source>
        <dbReference type="SAM" id="Phobius"/>
    </source>
</evidence>
<organism evidence="2">
    <name type="scientific">viral metagenome</name>
    <dbReference type="NCBI Taxonomy" id="1070528"/>
    <lineage>
        <taxon>unclassified sequences</taxon>
        <taxon>metagenomes</taxon>
        <taxon>organismal metagenomes</taxon>
    </lineage>
</organism>
<keyword evidence="1" id="KW-0472">Membrane</keyword>
<keyword evidence="1" id="KW-0812">Transmembrane</keyword>
<name>A0A6C0BKV7_9ZZZZ</name>
<proteinExistence type="predicted"/>
<dbReference type="Pfam" id="PF09945">
    <property type="entry name" value="DUF2177"/>
    <property type="match status" value="1"/>
</dbReference>